<accession>A0AA35S647</accession>
<comment type="function">
    <text evidence="6">Required for mitoribosome formation and stability, and mitochondrial translation.</text>
</comment>
<protein>
    <recommendedName>
        <fullName evidence="7">Small ribosomal subunit protein uS2m</fullName>
    </recommendedName>
    <alternativeName>
        <fullName evidence="8">28S ribosomal protein S2, mitochondrial</fullName>
    </alternativeName>
</protein>
<comment type="subcellular location">
    <subcellularLocation>
        <location evidence="1">Mitochondrion</location>
    </subcellularLocation>
</comment>
<evidence type="ECO:0000256" key="4">
    <source>
        <dbReference type="ARBA" id="ARBA00023128"/>
    </source>
</evidence>
<dbReference type="PANTHER" id="PTHR12534:SF0">
    <property type="entry name" value="SMALL RIBOSOMAL SUBUNIT PROTEIN US2M"/>
    <property type="match status" value="1"/>
</dbReference>
<name>A0AA35S647_GEOBA</name>
<keyword evidence="3 10" id="KW-0689">Ribosomal protein</keyword>
<evidence type="ECO:0000313" key="11">
    <source>
        <dbReference type="Proteomes" id="UP001174909"/>
    </source>
</evidence>
<dbReference type="GO" id="GO:0003735">
    <property type="term" value="F:structural constituent of ribosome"/>
    <property type="evidence" value="ECO:0007669"/>
    <property type="project" value="InterPro"/>
</dbReference>
<evidence type="ECO:0000313" key="10">
    <source>
        <dbReference type="EMBL" id="CAI8022861.1"/>
    </source>
</evidence>
<evidence type="ECO:0000256" key="8">
    <source>
        <dbReference type="ARBA" id="ARBA00083109"/>
    </source>
</evidence>
<evidence type="ECO:0000256" key="3">
    <source>
        <dbReference type="ARBA" id="ARBA00022980"/>
    </source>
</evidence>
<dbReference type="GO" id="GO:0005763">
    <property type="term" value="C:mitochondrial small ribosomal subunit"/>
    <property type="evidence" value="ECO:0007669"/>
    <property type="project" value="UniProtKB-ARBA"/>
</dbReference>
<dbReference type="InterPro" id="IPR023591">
    <property type="entry name" value="Ribosomal_uS2_flav_dom_sf"/>
</dbReference>
<dbReference type="HAMAP" id="MF_00291_B">
    <property type="entry name" value="Ribosomal_uS2_B"/>
    <property type="match status" value="1"/>
</dbReference>
<evidence type="ECO:0000256" key="5">
    <source>
        <dbReference type="ARBA" id="ARBA00023274"/>
    </source>
</evidence>
<dbReference type="InterPro" id="IPR005706">
    <property type="entry name" value="Ribosomal_uS2_bac/mit/plastid"/>
</dbReference>
<organism evidence="10 11">
    <name type="scientific">Geodia barretti</name>
    <name type="common">Barrett's horny sponge</name>
    <dbReference type="NCBI Taxonomy" id="519541"/>
    <lineage>
        <taxon>Eukaryota</taxon>
        <taxon>Metazoa</taxon>
        <taxon>Porifera</taxon>
        <taxon>Demospongiae</taxon>
        <taxon>Heteroscleromorpha</taxon>
        <taxon>Tetractinellida</taxon>
        <taxon>Astrophorina</taxon>
        <taxon>Geodiidae</taxon>
        <taxon>Geodia</taxon>
    </lineage>
</organism>
<feature type="region of interest" description="Disordered" evidence="9">
    <location>
        <begin position="237"/>
        <end position="275"/>
    </location>
</feature>
<gene>
    <name evidence="10" type="ORF">GBAR_LOCUS13378</name>
</gene>
<comment type="similarity">
    <text evidence="2">Belongs to the universal ribosomal protein uS2 family.</text>
</comment>
<dbReference type="InterPro" id="IPR018130">
    <property type="entry name" value="Ribosomal_uS2_CS"/>
</dbReference>
<keyword evidence="4" id="KW-0496">Mitochondrion</keyword>
<evidence type="ECO:0000256" key="1">
    <source>
        <dbReference type="ARBA" id="ARBA00004173"/>
    </source>
</evidence>
<dbReference type="PROSITE" id="PS00962">
    <property type="entry name" value="RIBOSOMAL_S2_1"/>
    <property type="match status" value="1"/>
</dbReference>
<keyword evidence="11" id="KW-1185">Reference proteome</keyword>
<evidence type="ECO:0000256" key="2">
    <source>
        <dbReference type="ARBA" id="ARBA00006242"/>
    </source>
</evidence>
<dbReference type="Pfam" id="PF00318">
    <property type="entry name" value="Ribosomal_S2"/>
    <property type="match status" value="2"/>
</dbReference>
<dbReference type="SUPFAM" id="SSF52313">
    <property type="entry name" value="Ribosomal protein S2"/>
    <property type="match status" value="1"/>
</dbReference>
<feature type="compositionally biased region" description="Polar residues" evidence="9">
    <location>
        <begin position="1"/>
        <end position="20"/>
    </location>
</feature>
<reference evidence="10" key="1">
    <citation type="submission" date="2023-03" db="EMBL/GenBank/DDBJ databases">
        <authorList>
            <person name="Steffen K."/>
            <person name="Cardenas P."/>
        </authorList>
    </citation>
    <scope>NUCLEOTIDE SEQUENCE</scope>
</reference>
<evidence type="ECO:0000256" key="9">
    <source>
        <dbReference type="SAM" id="MobiDB-lite"/>
    </source>
</evidence>
<proteinExistence type="inferred from homology"/>
<dbReference type="GO" id="GO:0006412">
    <property type="term" value="P:translation"/>
    <property type="evidence" value="ECO:0007669"/>
    <property type="project" value="InterPro"/>
</dbReference>
<evidence type="ECO:0000256" key="6">
    <source>
        <dbReference type="ARBA" id="ARBA00059792"/>
    </source>
</evidence>
<dbReference type="GO" id="GO:0005743">
    <property type="term" value="C:mitochondrial inner membrane"/>
    <property type="evidence" value="ECO:0007669"/>
    <property type="project" value="UniProtKB-ARBA"/>
</dbReference>
<dbReference type="PANTHER" id="PTHR12534">
    <property type="entry name" value="30S RIBOSOMAL PROTEIN S2 PROKARYOTIC AND ORGANELLAR"/>
    <property type="match status" value="1"/>
</dbReference>
<keyword evidence="5" id="KW-0687">Ribonucleoprotein</keyword>
<evidence type="ECO:0000256" key="7">
    <source>
        <dbReference type="ARBA" id="ARBA00071390"/>
    </source>
</evidence>
<sequence>MRAKSLSTESPSVSKPTTLPSGGLAAAPEAQNEVTDRAVIGGAVGDPLNRDDFFGVDSMTSVRQLLEARVHLGHKTGTWDPRMKPYLFGSRAGVHIIDLDKTLPHLRRALNVAGHVALRNGIILFVSERSQFERLVQKSARDSGEYFVTQQWVGGTLTNSQMLLRTVRLPDLMIFLSVPPSKTAIKEAAMCNIPSIGVVDSDCNPNLITYPIPGNDDTPAAMSLYCSLFSEVISRAKATRESRERREREEGQYKEGGREQSEKDELASEHSIASQ</sequence>
<feature type="region of interest" description="Disordered" evidence="9">
    <location>
        <begin position="1"/>
        <end position="31"/>
    </location>
</feature>
<dbReference type="PRINTS" id="PR00395">
    <property type="entry name" value="RIBOSOMALS2"/>
</dbReference>
<feature type="compositionally biased region" description="Basic and acidic residues" evidence="9">
    <location>
        <begin position="238"/>
        <end position="268"/>
    </location>
</feature>
<dbReference type="CDD" id="cd01425">
    <property type="entry name" value="RPS2"/>
    <property type="match status" value="1"/>
</dbReference>
<dbReference type="FunFam" id="3.40.50.10490:FF:000026">
    <property type="entry name" value="28S ribosomal protein S2, mitochondrial"/>
    <property type="match status" value="1"/>
</dbReference>
<dbReference type="InterPro" id="IPR001865">
    <property type="entry name" value="Ribosomal_uS2"/>
</dbReference>
<dbReference type="NCBIfam" id="TIGR01011">
    <property type="entry name" value="rpsB_bact"/>
    <property type="match status" value="1"/>
</dbReference>
<dbReference type="Gene3D" id="3.40.50.10490">
    <property type="entry name" value="Glucose-6-phosphate isomerase like protein, domain 1"/>
    <property type="match status" value="1"/>
</dbReference>
<comment type="caution">
    <text evidence="10">The sequence shown here is derived from an EMBL/GenBank/DDBJ whole genome shotgun (WGS) entry which is preliminary data.</text>
</comment>
<dbReference type="Proteomes" id="UP001174909">
    <property type="component" value="Unassembled WGS sequence"/>
</dbReference>
<dbReference type="EMBL" id="CASHTH010001979">
    <property type="protein sequence ID" value="CAI8022861.1"/>
    <property type="molecule type" value="Genomic_DNA"/>
</dbReference>
<dbReference type="AlphaFoldDB" id="A0AA35S647"/>